<reference evidence="1 2" key="1">
    <citation type="submission" date="2018-06" db="EMBL/GenBank/DDBJ databases">
        <title>Sphaerisporangium craniellae sp. nov., isolated from a marine sponge in the South China Sea.</title>
        <authorList>
            <person name="Li L."/>
        </authorList>
    </citation>
    <scope>NUCLEOTIDE SEQUENCE [LARGE SCALE GENOMIC DNA]</scope>
    <source>
        <strain evidence="1 2">LHW63015</strain>
    </source>
</reference>
<name>A0A366LJD1_9ACTN</name>
<gene>
    <name evidence="1" type="ORF">DP939_43050</name>
</gene>
<dbReference type="AlphaFoldDB" id="A0A366LJD1"/>
<organism evidence="1 2">
    <name type="scientific">Spongiactinospora rosea</name>
    <dbReference type="NCBI Taxonomy" id="2248750"/>
    <lineage>
        <taxon>Bacteria</taxon>
        <taxon>Bacillati</taxon>
        <taxon>Actinomycetota</taxon>
        <taxon>Actinomycetes</taxon>
        <taxon>Streptosporangiales</taxon>
        <taxon>Streptosporangiaceae</taxon>
        <taxon>Spongiactinospora</taxon>
    </lineage>
</organism>
<comment type="caution">
    <text evidence="1">The sequence shown here is derived from an EMBL/GenBank/DDBJ whole genome shotgun (WGS) entry which is preliminary data.</text>
</comment>
<dbReference type="RefSeq" id="WP_113986651.1">
    <property type="nucleotide sequence ID" value="NZ_QMEY01000041.1"/>
</dbReference>
<proteinExistence type="predicted"/>
<dbReference type="Proteomes" id="UP000253303">
    <property type="component" value="Unassembled WGS sequence"/>
</dbReference>
<sequence>MAASGHPPNLALEKLIAESGASHKALAARVNQHCQAQGKAARYTHTSVANWISGMIPRWPTPKAIAAALSERLGRPVSVAEIGMPQPATTSPEIGLDFPRELPRAIDVAAAWWILGDQVNRRAFGRLAFAAAAFTTPSTRWLIQPADADAALQPPRSRGRRVGTADLAELRDAVEHARHIDSKYGGGSFGSCLVATCLRERAVPLLKGSYTDAVGRELFSATAQLGRLAGYAAWDVGDQAGAQRHYIQALRLARAAGDVPLGGYVLASMSLQAGLNDHVEDAIDMAQGAYERARDQATPRTLAFFKLVEARAHARAARRHGRACARRAAALALAHSETLLGQAHPDDGDPVWIDFFTHARLAADATEIHRDLQMPHMVMRFEEMATMPALTYTRSAGMRNAIVGSAHLQARRLDEGLEYGHRAVDILSRVASTRSLTYVNDLLHALTPWDAESSVRQFRRRVRQELRTPA</sequence>
<dbReference type="EMBL" id="QMEY01000041">
    <property type="protein sequence ID" value="RBQ13995.1"/>
    <property type="molecule type" value="Genomic_DNA"/>
</dbReference>
<protein>
    <submittedName>
        <fullName evidence="1">Sporulation protein</fullName>
    </submittedName>
</protein>
<dbReference type="OrthoDB" id="3213425at2"/>
<accession>A0A366LJD1</accession>
<evidence type="ECO:0000313" key="1">
    <source>
        <dbReference type="EMBL" id="RBQ13995.1"/>
    </source>
</evidence>
<keyword evidence="2" id="KW-1185">Reference proteome</keyword>
<evidence type="ECO:0000313" key="2">
    <source>
        <dbReference type="Proteomes" id="UP000253303"/>
    </source>
</evidence>